<evidence type="ECO:0000313" key="2">
    <source>
        <dbReference type="EMBL" id="MBB4615786.1"/>
    </source>
</evidence>
<gene>
    <name evidence="2" type="ORF">GGR37_004090</name>
</gene>
<proteinExistence type="predicted"/>
<dbReference type="EMBL" id="JACHOA010000012">
    <property type="protein sequence ID" value="MBB4615786.1"/>
    <property type="molecule type" value="Genomic_DNA"/>
</dbReference>
<accession>A0A7W7AF52</accession>
<feature type="region of interest" description="Disordered" evidence="1">
    <location>
        <begin position="91"/>
        <end position="110"/>
    </location>
</feature>
<evidence type="ECO:0000313" key="3">
    <source>
        <dbReference type="Proteomes" id="UP000538566"/>
    </source>
</evidence>
<comment type="caution">
    <text evidence="2">The sequence shown here is derived from an EMBL/GenBank/DDBJ whole genome shotgun (WGS) entry which is preliminary data.</text>
</comment>
<protein>
    <submittedName>
        <fullName evidence="2">Uncharacterized protein</fullName>
    </submittedName>
</protein>
<evidence type="ECO:0000256" key="1">
    <source>
        <dbReference type="SAM" id="MobiDB-lite"/>
    </source>
</evidence>
<reference evidence="2 3" key="1">
    <citation type="submission" date="2020-08" db="EMBL/GenBank/DDBJ databases">
        <title>Genomic Encyclopedia of Type Strains, Phase IV (KMG-IV): sequencing the most valuable type-strain genomes for metagenomic binning, comparative biology and taxonomic classification.</title>
        <authorList>
            <person name="Goeker M."/>
        </authorList>
    </citation>
    <scope>NUCLEOTIDE SEQUENCE [LARGE SCALE GENOMIC DNA]</scope>
    <source>
        <strain evidence="2 3">DSM 17507</strain>
    </source>
</reference>
<dbReference type="AlphaFoldDB" id="A0A7W7AF52"/>
<sequence>MQLAPVRTEERIAGFRADLVGSLKGHELIIEVKVTHGCPANKIRAYRDLNMSVLEIDLAPFRYATADDLREAVLKRATRYWLCLSGGRDVPRQPAPTKPGGIDQQRKLSGFARPKNISQREWAEMSTLEKVTAVDPDGRLTIKSRGYRS</sequence>
<dbReference type="Proteomes" id="UP000538566">
    <property type="component" value="Unassembled WGS sequence"/>
</dbReference>
<name>A0A7W7AF52_9SPHN</name>
<keyword evidence="3" id="KW-1185">Reference proteome</keyword>
<organism evidence="2 3">
    <name type="scientific">Novosphingobium taihuense</name>
    <dbReference type="NCBI Taxonomy" id="260085"/>
    <lineage>
        <taxon>Bacteria</taxon>
        <taxon>Pseudomonadati</taxon>
        <taxon>Pseudomonadota</taxon>
        <taxon>Alphaproteobacteria</taxon>
        <taxon>Sphingomonadales</taxon>
        <taxon>Sphingomonadaceae</taxon>
        <taxon>Novosphingobium</taxon>
    </lineage>
</organism>